<comment type="caution">
    <text evidence="1">The sequence shown here is derived from an EMBL/GenBank/DDBJ whole genome shotgun (WGS) entry which is preliminary data.</text>
</comment>
<dbReference type="AlphaFoldDB" id="A0A1Q3E2Y5"/>
<organism evidence="1 2">
    <name type="scientific">Lentinula edodes</name>
    <name type="common">Shiitake mushroom</name>
    <name type="synonym">Lentinus edodes</name>
    <dbReference type="NCBI Taxonomy" id="5353"/>
    <lineage>
        <taxon>Eukaryota</taxon>
        <taxon>Fungi</taxon>
        <taxon>Dikarya</taxon>
        <taxon>Basidiomycota</taxon>
        <taxon>Agaricomycotina</taxon>
        <taxon>Agaricomycetes</taxon>
        <taxon>Agaricomycetidae</taxon>
        <taxon>Agaricales</taxon>
        <taxon>Marasmiineae</taxon>
        <taxon>Omphalotaceae</taxon>
        <taxon>Lentinula</taxon>
    </lineage>
</organism>
<keyword evidence="2" id="KW-1185">Reference proteome</keyword>
<reference evidence="1 2" key="1">
    <citation type="submission" date="2016-08" db="EMBL/GenBank/DDBJ databases">
        <authorList>
            <consortium name="Lentinula edodes genome sequencing consortium"/>
            <person name="Sakamoto Y."/>
            <person name="Nakade K."/>
            <person name="Sato S."/>
            <person name="Yoshida Y."/>
            <person name="Miyazaki K."/>
            <person name="Natsume S."/>
            <person name="Konno N."/>
        </authorList>
    </citation>
    <scope>NUCLEOTIDE SEQUENCE [LARGE SCALE GENOMIC DNA]</scope>
    <source>
        <strain evidence="1 2">NBRC 111202</strain>
    </source>
</reference>
<evidence type="ECO:0000313" key="2">
    <source>
        <dbReference type="Proteomes" id="UP000188533"/>
    </source>
</evidence>
<dbReference type="Proteomes" id="UP000188533">
    <property type="component" value="Unassembled WGS sequence"/>
</dbReference>
<dbReference type="EMBL" id="BDGU01000067">
    <property type="protein sequence ID" value="GAW01617.1"/>
    <property type="molecule type" value="Genomic_DNA"/>
</dbReference>
<gene>
    <name evidence="1" type="ORF">LENED_003222</name>
</gene>
<evidence type="ECO:0000313" key="1">
    <source>
        <dbReference type="EMBL" id="GAW01617.1"/>
    </source>
</evidence>
<name>A0A1Q3E2Y5_LENED</name>
<proteinExistence type="predicted"/>
<reference evidence="1 2" key="2">
    <citation type="submission" date="2017-02" db="EMBL/GenBank/DDBJ databases">
        <title>A genome survey and senescence transcriptome analysis in Lentinula edodes.</title>
        <authorList>
            <person name="Sakamoto Y."/>
            <person name="Nakade K."/>
            <person name="Sato S."/>
            <person name="Yoshida Y."/>
            <person name="Miyazaki K."/>
            <person name="Natsume S."/>
            <person name="Konno N."/>
        </authorList>
    </citation>
    <scope>NUCLEOTIDE SEQUENCE [LARGE SCALE GENOMIC DNA]</scope>
    <source>
        <strain evidence="1 2">NBRC 111202</strain>
    </source>
</reference>
<sequence length="235" mass="26082">MMIMETIAQSATIYDSRRRKKRKRDLSEGVGGLLLCLIFLKRIDLCRPVVQIVLCSLTFIESFCLEDIGPVNRSPFFASESLWSYLTKRSMLAKLVSRDIVRVDASTPIELFHVKCICPKGEGSGQASNSNLKGLNKTLQKPAFPNGLPQASIAVQHLSESSSDSEYGCSCRSTGVRLVTTCTNTRTRSTVLTVERMIMLTQITPTYITRIPPSHKSSIGISRQIKPLGDIRILN</sequence>
<accession>A0A1Q3E2Y5</accession>
<protein>
    <submittedName>
        <fullName evidence="1">Ace1 transcription factor</fullName>
    </submittedName>
</protein>